<gene>
    <name evidence="2" type="ORF">GCM10011531_15800</name>
</gene>
<reference evidence="2 3" key="1">
    <citation type="journal article" date="2014" name="Int. J. Syst. Evol. Microbiol.">
        <title>Complete genome sequence of Corynebacterium casei LMG S-19264T (=DSM 44701T), isolated from a smear-ripened cheese.</title>
        <authorList>
            <consortium name="US DOE Joint Genome Institute (JGI-PGF)"/>
            <person name="Walter F."/>
            <person name="Albersmeier A."/>
            <person name="Kalinowski J."/>
            <person name="Ruckert C."/>
        </authorList>
    </citation>
    <scope>NUCLEOTIDE SEQUENCE [LARGE SCALE GENOMIC DNA]</scope>
    <source>
        <strain evidence="2 3">CGMCC 1.15295</strain>
    </source>
</reference>
<evidence type="ECO:0000313" key="2">
    <source>
        <dbReference type="EMBL" id="GFZ85461.1"/>
    </source>
</evidence>
<keyword evidence="1" id="KW-0812">Transmembrane</keyword>
<dbReference type="Proteomes" id="UP000598120">
    <property type="component" value="Unassembled WGS sequence"/>
</dbReference>
<dbReference type="RefSeq" id="WP_188605818.1">
    <property type="nucleotide sequence ID" value="NZ_BMIC01000002.1"/>
</dbReference>
<accession>A0A8J2TQI5</accession>
<organism evidence="2 3">
    <name type="scientific">Aquaticitalea lipolytica</name>
    <dbReference type="NCBI Taxonomy" id="1247562"/>
    <lineage>
        <taxon>Bacteria</taxon>
        <taxon>Pseudomonadati</taxon>
        <taxon>Bacteroidota</taxon>
        <taxon>Flavobacteriia</taxon>
        <taxon>Flavobacteriales</taxon>
        <taxon>Flavobacteriaceae</taxon>
        <taxon>Aquaticitalea</taxon>
    </lineage>
</organism>
<proteinExistence type="predicted"/>
<keyword evidence="1" id="KW-1133">Transmembrane helix</keyword>
<feature type="transmembrane region" description="Helical" evidence="1">
    <location>
        <begin position="12"/>
        <end position="33"/>
    </location>
</feature>
<dbReference type="EMBL" id="BMIC01000002">
    <property type="protein sequence ID" value="GFZ85461.1"/>
    <property type="molecule type" value="Genomic_DNA"/>
</dbReference>
<keyword evidence="3" id="KW-1185">Reference proteome</keyword>
<comment type="caution">
    <text evidence="2">The sequence shown here is derived from an EMBL/GenBank/DDBJ whole genome shotgun (WGS) entry which is preliminary data.</text>
</comment>
<sequence length="159" mass="18887">MRTSNIKVKNKIVSVYFLLFIFVVYLLVVFNVFTDFGNIASHTFLLLVFGVAFLFFLIYIISKYFEYNSDGLNLILINRGFILSEYFNYREHVVEFDKTDLIAFKFQNYIVYQRLVLYYKTKNGNKIKSCFNVTLLAKKKQNYISQSLKKILKNNLQNN</sequence>
<name>A0A8J2TQI5_9FLAO</name>
<dbReference type="AlphaFoldDB" id="A0A8J2TQI5"/>
<evidence type="ECO:0000313" key="3">
    <source>
        <dbReference type="Proteomes" id="UP000598120"/>
    </source>
</evidence>
<evidence type="ECO:0000256" key="1">
    <source>
        <dbReference type="SAM" id="Phobius"/>
    </source>
</evidence>
<keyword evidence="1" id="KW-0472">Membrane</keyword>
<protein>
    <submittedName>
        <fullName evidence="2">Uncharacterized protein</fullName>
    </submittedName>
</protein>
<feature type="transmembrane region" description="Helical" evidence="1">
    <location>
        <begin position="39"/>
        <end position="61"/>
    </location>
</feature>